<name>A0A2H0KB42_9BACT</name>
<dbReference type="Proteomes" id="UP000229342">
    <property type="component" value="Unassembled WGS sequence"/>
</dbReference>
<reference evidence="5 6" key="1">
    <citation type="submission" date="2017-09" db="EMBL/GenBank/DDBJ databases">
        <title>Depth-based differentiation of microbial function through sediment-hosted aquifers and enrichment of novel symbionts in the deep terrestrial subsurface.</title>
        <authorList>
            <person name="Probst A.J."/>
            <person name="Ladd B."/>
            <person name="Jarett J.K."/>
            <person name="Geller-Mcgrath D.E."/>
            <person name="Sieber C.M."/>
            <person name="Emerson J.B."/>
            <person name="Anantharaman K."/>
            <person name="Thomas B.C."/>
            <person name="Malmstrom R."/>
            <person name="Stieglmeier M."/>
            <person name="Klingl A."/>
            <person name="Woyke T."/>
            <person name="Ryan C.M."/>
            <person name="Banfield J.F."/>
        </authorList>
    </citation>
    <scope>NUCLEOTIDE SEQUENCE [LARGE SCALE GENOMIC DNA]</scope>
    <source>
        <strain evidence="5">CG11_big_fil_rev_8_21_14_0_20_46_11</strain>
    </source>
</reference>
<dbReference type="Pfam" id="PF01588">
    <property type="entry name" value="tRNA_bind"/>
    <property type="match status" value="1"/>
</dbReference>
<evidence type="ECO:0000256" key="3">
    <source>
        <dbReference type="PROSITE-ProRule" id="PRU00209"/>
    </source>
</evidence>
<accession>A0A2H0KB42</accession>
<dbReference type="SUPFAM" id="SSF50249">
    <property type="entry name" value="Nucleic acid-binding proteins"/>
    <property type="match status" value="1"/>
</dbReference>
<keyword evidence="2 3" id="KW-0694">RNA-binding</keyword>
<comment type="caution">
    <text evidence="5">The sequence shown here is derived from an EMBL/GenBank/DDBJ whole genome shotgun (WGS) entry which is preliminary data.</text>
</comment>
<proteinExistence type="predicted"/>
<feature type="domain" description="TRNA-binding" evidence="4">
    <location>
        <begin position="6"/>
        <end position="133"/>
    </location>
</feature>
<organism evidence="5 6">
    <name type="scientific">Candidatus Taylorbacteria bacterium CG11_big_fil_rev_8_21_14_0_20_46_11</name>
    <dbReference type="NCBI Taxonomy" id="1975025"/>
    <lineage>
        <taxon>Bacteria</taxon>
        <taxon>Candidatus Tayloriibacteriota</taxon>
    </lineage>
</organism>
<evidence type="ECO:0000256" key="2">
    <source>
        <dbReference type="ARBA" id="ARBA00022884"/>
    </source>
</evidence>
<dbReference type="InterPro" id="IPR002547">
    <property type="entry name" value="tRNA-bd_dom"/>
</dbReference>
<evidence type="ECO:0000259" key="4">
    <source>
        <dbReference type="PROSITE" id="PS50886"/>
    </source>
</evidence>
<evidence type="ECO:0000313" key="6">
    <source>
        <dbReference type="Proteomes" id="UP000229342"/>
    </source>
</evidence>
<dbReference type="EMBL" id="PCVG01000048">
    <property type="protein sequence ID" value="PIQ68482.1"/>
    <property type="molecule type" value="Genomic_DNA"/>
</dbReference>
<dbReference type="AlphaFoldDB" id="A0A2H0KB42"/>
<dbReference type="GO" id="GO:0000049">
    <property type="term" value="F:tRNA binding"/>
    <property type="evidence" value="ECO:0007669"/>
    <property type="project" value="UniProtKB-UniRule"/>
</dbReference>
<dbReference type="InterPro" id="IPR051270">
    <property type="entry name" value="Tyrosine-tRNA_ligase_regulator"/>
</dbReference>
<dbReference type="PROSITE" id="PS50886">
    <property type="entry name" value="TRBD"/>
    <property type="match status" value="1"/>
</dbReference>
<keyword evidence="1 3" id="KW-0820">tRNA-binding</keyword>
<evidence type="ECO:0000256" key="1">
    <source>
        <dbReference type="ARBA" id="ARBA00022555"/>
    </source>
</evidence>
<gene>
    <name evidence="5" type="ORF">COV91_03880</name>
</gene>
<sequence length="133" mass="14369">MITFDEFKKVEITVGKILSAEKVPETDKLLKLSVDLGLIQTPLPVGTEEGGIPGESAPRTSSRDIRQIVSGISMYFPDPQTLVGKKCMFVTNLAPRTIKGLESNGMLFAVSTEDGKFSLLEPTGDIPEGTRAK</sequence>
<dbReference type="PANTHER" id="PTHR11586:SF37">
    <property type="entry name" value="TRNA-BINDING DOMAIN-CONTAINING PROTEIN"/>
    <property type="match status" value="1"/>
</dbReference>
<protein>
    <recommendedName>
        <fullName evidence="4">tRNA-binding domain-containing protein</fullName>
    </recommendedName>
</protein>
<dbReference type="Gene3D" id="2.40.50.140">
    <property type="entry name" value="Nucleic acid-binding proteins"/>
    <property type="match status" value="1"/>
</dbReference>
<evidence type="ECO:0000313" key="5">
    <source>
        <dbReference type="EMBL" id="PIQ68482.1"/>
    </source>
</evidence>
<dbReference type="InterPro" id="IPR012340">
    <property type="entry name" value="NA-bd_OB-fold"/>
</dbReference>
<dbReference type="PANTHER" id="PTHR11586">
    <property type="entry name" value="TRNA-AMINOACYLATION COFACTOR ARC1 FAMILY MEMBER"/>
    <property type="match status" value="1"/>
</dbReference>